<dbReference type="GO" id="GO:0009450">
    <property type="term" value="P:gamma-aminobutyric acid catabolic process"/>
    <property type="evidence" value="ECO:0007669"/>
    <property type="project" value="TreeGrafter"/>
</dbReference>
<dbReference type="SUPFAM" id="SSF53383">
    <property type="entry name" value="PLP-dependent transferases"/>
    <property type="match status" value="1"/>
</dbReference>
<gene>
    <name evidence="9" type="ORF">WR25_03497</name>
</gene>
<dbReference type="Gene3D" id="3.90.1150.10">
    <property type="entry name" value="Aspartate Aminotransferase, domain 1"/>
    <property type="match status" value="1"/>
</dbReference>
<evidence type="ECO:0000313" key="10">
    <source>
        <dbReference type="Proteomes" id="UP000218231"/>
    </source>
</evidence>
<evidence type="ECO:0000256" key="4">
    <source>
        <dbReference type="ARBA" id="ARBA00022679"/>
    </source>
</evidence>
<dbReference type="FunFam" id="3.40.640.10:FF:000073">
    <property type="entry name" value="Probable 4-aminobutyrate aminotransferase"/>
    <property type="match status" value="1"/>
</dbReference>
<comment type="catalytic activity">
    <reaction evidence="6">
        <text>4-aminobutanoate + 2-oxoglutarate = succinate semialdehyde + L-glutamate</text>
        <dbReference type="Rhea" id="RHEA:23352"/>
        <dbReference type="ChEBI" id="CHEBI:16810"/>
        <dbReference type="ChEBI" id="CHEBI:29985"/>
        <dbReference type="ChEBI" id="CHEBI:57706"/>
        <dbReference type="ChEBI" id="CHEBI:59888"/>
        <dbReference type="EC" id="2.6.1.19"/>
    </reaction>
</comment>
<protein>
    <recommendedName>
        <fullName evidence="11">4-aminobutyrate aminotransferase</fullName>
    </recommendedName>
</protein>
<evidence type="ECO:0000256" key="1">
    <source>
        <dbReference type="ARBA" id="ARBA00001933"/>
    </source>
</evidence>
<dbReference type="GO" id="GO:0005739">
    <property type="term" value="C:mitochondrion"/>
    <property type="evidence" value="ECO:0007669"/>
    <property type="project" value="TreeGrafter"/>
</dbReference>
<evidence type="ECO:0000256" key="5">
    <source>
        <dbReference type="ARBA" id="ARBA00022898"/>
    </source>
</evidence>
<feature type="region of interest" description="Disordered" evidence="8">
    <location>
        <begin position="23"/>
        <end position="42"/>
    </location>
</feature>
<evidence type="ECO:0000256" key="8">
    <source>
        <dbReference type="SAM" id="MobiDB-lite"/>
    </source>
</evidence>
<evidence type="ECO:0008006" key="11">
    <source>
        <dbReference type="Google" id="ProtNLM"/>
    </source>
</evidence>
<dbReference type="Proteomes" id="UP000218231">
    <property type="component" value="Unassembled WGS sequence"/>
</dbReference>
<keyword evidence="5 7" id="KW-0663">Pyridoxal phosphate</keyword>
<keyword evidence="4" id="KW-0808">Transferase</keyword>
<proteinExistence type="inferred from homology"/>
<accession>A0A2A2KBM0</accession>
<dbReference type="EMBL" id="LIAE01009042">
    <property type="protein sequence ID" value="PAV71406.1"/>
    <property type="molecule type" value="Genomic_DNA"/>
</dbReference>
<name>A0A2A2KBM0_9BILA</name>
<dbReference type="OrthoDB" id="5419315at2759"/>
<sequence>MFPRCGLVNRLSCFFSPSSRSISSIATSEPSGPSMRTTSVPGQNSKWLKAKMEALHVSQISRPALALFPRSDFVDSLERTFGCVAPKGMKAVQTMADGSSANENAIKAAFIWYMTQRRGGNPPDAEHLSSCMKHRQPGTPKLSVLSFDGGFHGRTLGLLTVTRSKPIHKVDVPAFDWPVAKFPRYKYPLDQNTKQNETIDNECLDDVKQKIEEWKAKGEEVAAIIVEPIQAEGGDHYGSPAFFRGLQQIAKKNGIVFIVDEVQTGGGATGDYWAHSHWNLPFPPGRGLGTFAAVDFPTPELRDKLVATAANNGLLVGGCGDNGLRFRPALIFEKKHLEIAFDLLDKSLKQI</sequence>
<dbReference type="InterPro" id="IPR015424">
    <property type="entry name" value="PyrdxlP-dep_Trfase"/>
</dbReference>
<dbReference type="Gene3D" id="3.40.640.10">
    <property type="entry name" value="Type I PLP-dependent aspartate aminotransferase-like (Major domain)"/>
    <property type="match status" value="1"/>
</dbReference>
<evidence type="ECO:0000256" key="6">
    <source>
        <dbReference type="ARBA" id="ARBA00048021"/>
    </source>
</evidence>
<dbReference type="GO" id="GO:0030170">
    <property type="term" value="F:pyridoxal phosphate binding"/>
    <property type="evidence" value="ECO:0007669"/>
    <property type="project" value="InterPro"/>
</dbReference>
<dbReference type="InterPro" id="IPR015422">
    <property type="entry name" value="PyrdxlP-dep_Trfase_small"/>
</dbReference>
<organism evidence="9 10">
    <name type="scientific">Diploscapter pachys</name>
    <dbReference type="NCBI Taxonomy" id="2018661"/>
    <lineage>
        <taxon>Eukaryota</taxon>
        <taxon>Metazoa</taxon>
        <taxon>Ecdysozoa</taxon>
        <taxon>Nematoda</taxon>
        <taxon>Chromadorea</taxon>
        <taxon>Rhabditida</taxon>
        <taxon>Rhabditina</taxon>
        <taxon>Rhabditomorpha</taxon>
        <taxon>Rhabditoidea</taxon>
        <taxon>Rhabditidae</taxon>
        <taxon>Diploscapter</taxon>
    </lineage>
</organism>
<dbReference type="PIRSF" id="PIRSF000521">
    <property type="entry name" value="Transaminase_4ab_Lys_Orn"/>
    <property type="match status" value="1"/>
</dbReference>
<evidence type="ECO:0000256" key="3">
    <source>
        <dbReference type="ARBA" id="ARBA00022576"/>
    </source>
</evidence>
<dbReference type="GO" id="GO:0034386">
    <property type="term" value="F:4-aminobutyrate:2-oxoglutarate transaminase activity"/>
    <property type="evidence" value="ECO:0007669"/>
    <property type="project" value="UniProtKB-EC"/>
</dbReference>
<evidence type="ECO:0000256" key="2">
    <source>
        <dbReference type="ARBA" id="ARBA00008954"/>
    </source>
</evidence>
<dbReference type="STRING" id="2018661.A0A2A2KBM0"/>
<dbReference type="Pfam" id="PF00202">
    <property type="entry name" value="Aminotran_3"/>
    <property type="match status" value="2"/>
</dbReference>
<dbReference type="PANTHER" id="PTHR43206:SF1">
    <property type="entry name" value="4-AMINOBUTYRATE AMINOTRANSFERASE, MITOCHONDRIAL"/>
    <property type="match status" value="1"/>
</dbReference>
<reference evidence="9 10" key="1">
    <citation type="journal article" date="2017" name="Curr. Biol.">
        <title>Genome architecture and evolution of a unichromosomal asexual nematode.</title>
        <authorList>
            <person name="Fradin H."/>
            <person name="Zegar C."/>
            <person name="Gutwein M."/>
            <person name="Lucas J."/>
            <person name="Kovtun M."/>
            <person name="Corcoran D."/>
            <person name="Baugh L.R."/>
            <person name="Kiontke K."/>
            <person name="Gunsalus K."/>
            <person name="Fitch D.H."/>
            <person name="Piano F."/>
        </authorList>
    </citation>
    <scope>NUCLEOTIDE SEQUENCE [LARGE SCALE GENOMIC DNA]</scope>
    <source>
        <strain evidence="9">PF1309</strain>
    </source>
</reference>
<evidence type="ECO:0000313" key="9">
    <source>
        <dbReference type="EMBL" id="PAV71406.1"/>
    </source>
</evidence>
<comment type="cofactor">
    <cofactor evidence="1">
        <name>pyridoxal 5'-phosphate</name>
        <dbReference type="ChEBI" id="CHEBI:597326"/>
    </cofactor>
</comment>
<comment type="similarity">
    <text evidence="2 7">Belongs to the class-III pyridoxal-phosphate-dependent aminotransferase family.</text>
</comment>
<keyword evidence="10" id="KW-1185">Reference proteome</keyword>
<dbReference type="AlphaFoldDB" id="A0A2A2KBM0"/>
<comment type="caution">
    <text evidence="9">The sequence shown here is derived from an EMBL/GenBank/DDBJ whole genome shotgun (WGS) entry which is preliminary data.</text>
</comment>
<keyword evidence="3" id="KW-0032">Aminotransferase</keyword>
<dbReference type="InterPro" id="IPR015421">
    <property type="entry name" value="PyrdxlP-dep_Trfase_major"/>
</dbReference>
<dbReference type="InterPro" id="IPR005814">
    <property type="entry name" value="Aminotrans_3"/>
</dbReference>
<evidence type="ECO:0000256" key="7">
    <source>
        <dbReference type="RuleBase" id="RU003560"/>
    </source>
</evidence>
<dbReference type="PANTHER" id="PTHR43206">
    <property type="entry name" value="AMINOTRANSFERASE"/>
    <property type="match status" value="1"/>
</dbReference>